<evidence type="ECO:0000256" key="8">
    <source>
        <dbReference type="ARBA" id="ARBA00023136"/>
    </source>
</evidence>
<keyword evidence="3 9" id="KW-0813">Transport</keyword>
<dbReference type="InterPro" id="IPR000515">
    <property type="entry name" value="MetI-like"/>
</dbReference>
<dbReference type="GO" id="GO:0005886">
    <property type="term" value="C:plasma membrane"/>
    <property type="evidence" value="ECO:0007669"/>
    <property type="project" value="UniProtKB-SubCell"/>
</dbReference>
<evidence type="ECO:0000256" key="2">
    <source>
        <dbReference type="ARBA" id="ARBA00009047"/>
    </source>
</evidence>
<dbReference type="Gene3D" id="1.10.3720.10">
    <property type="entry name" value="MetI-like"/>
    <property type="match status" value="1"/>
</dbReference>
<dbReference type="STRING" id="1471761.B0W44_15645"/>
<dbReference type="InterPro" id="IPR050901">
    <property type="entry name" value="BP-dep_ABC_trans_perm"/>
</dbReference>
<dbReference type="AlphaFoldDB" id="A0A1U9KAG0"/>
<evidence type="ECO:0000256" key="6">
    <source>
        <dbReference type="ARBA" id="ARBA00022692"/>
    </source>
</evidence>
<evidence type="ECO:0000256" key="4">
    <source>
        <dbReference type="ARBA" id="ARBA00022475"/>
    </source>
</evidence>
<dbReference type="InterPro" id="IPR035906">
    <property type="entry name" value="MetI-like_sf"/>
</dbReference>
<feature type="transmembrane region" description="Helical" evidence="9">
    <location>
        <begin position="73"/>
        <end position="92"/>
    </location>
</feature>
<evidence type="ECO:0000313" key="11">
    <source>
        <dbReference type="EMBL" id="AQS56963.1"/>
    </source>
</evidence>
<comment type="subcellular location">
    <subcellularLocation>
        <location evidence="1 9">Cell membrane</location>
        <topology evidence="1 9">Multi-pass membrane protein</topology>
    </subcellularLocation>
</comment>
<protein>
    <submittedName>
        <fullName evidence="11">ABC transporter permease</fullName>
    </submittedName>
</protein>
<proteinExistence type="inferred from homology"/>
<dbReference type="SUPFAM" id="SSF161098">
    <property type="entry name" value="MetI-like"/>
    <property type="match status" value="1"/>
</dbReference>
<keyword evidence="12" id="KW-1185">Reference proteome</keyword>
<feature type="transmembrane region" description="Helical" evidence="9">
    <location>
        <begin position="181"/>
        <end position="203"/>
    </location>
</feature>
<dbReference type="PROSITE" id="PS50928">
    <property type="entry name" value="ABC_TM1"/>
    <property type="match status" value="1"/>
</dbReference>
<keyword evidence="5" id="KW-0762">Sugar transport</keyword>
<dbReference type="PANTHER" id="PTHR32243:SF50">
    <property type="entry name" value="MALTOSE_MALTODEXTRIN TRANSPORT SYSTEM PERMEASE PROTEIN MALG"/>
    <property type="match status" value="1"/>
</dbReference>
<feature type="transmembrane region" description="Helical" evidence="9">
    <location>
        <begin position="104"/>
        <end position="125"/>
    </location>
</feature>
<evidence type="ECO:0000256" key="3">
    <source>
        <dbReference type="ARBA" id="ARBA00022448"/>
    </source>
</evidence>
<dbReference type="CDD" id="cd06261">
    <property type="entry name" value="TM_PBP2"/>
    <property type="match status" value="1"/>
</dbReference>
<feature type="transmembrane region" description="Helical" evidence="9">
    <location>
        <begin position="243"/>
        <end position="261"/>
    </location>
</feature>
<feature type="transmembrane region" description="Helical" evidence="9">
    <location>
        <begin position="137"/>
        <end position="160"/>
    </location>
</feature>
<keyword evidence="4" id="KW-1003">Cell membrane</keyword>
<dbReference type="Pfam" id="PF00528">
    <property type="entry name" value="BPD_transp_1"/>
    <property type="match status" value="1"/>
</dbReference>
<feature type="transmembrane region" description="Helical" evidence="9">
    <location>
        <begin position="12"/>
        <end position="31"/>
    </location>
</feature>
<dbReference type="Proteomes" id="UP000188603">
    <property type="component" value="Chromosome"/>
</dbReference>
<feature type="domain" description="ABC transmembrane type-1" evidence="10">
    <location>
        <begin position="69"/>
        <end position="261"/>
    </location>
</feature>
<dbReference type="EMBL" id="CP019699">
    <property type="protein sequence ID" value="AQS56963.1"/>
    <property type="molecule type" value="Genomic_DNA"/>
</dbReference>
<dbReference type="GO" id="GO:0055085">
    <property type="term" value="P:transmembrane transport"/>
    <property type="evidence" value="ECO:0007669"/>
    <property type="project" value="InterPro"/>
</dbReference>
<comment type="similarity">
    <text evidence="2">Belongs to the binding-protein-dependent transport system permease family. MalFG subfamily.</text>
</comment>
<keyword evidence="8 9" id="KW-0472">Membrane</keyword>
<evidence type="ECO:0000256" key="7">
    <source>
        <dbReference type="ARBA" id="ARBA00022989"/>
    </source>
</evidence>
<evidence type="ECO:0000256" key="1">
    <source>
        <dbReference type="ARBA" id="ARBA00004651"/>
    </source>
</evidence>
<gene>
    <name evidence="11" type="ORF">B0W44_15645</name>
</gene>
<dbReference type="KEGG" id="ntr:B0W44_15645"/>
<keyword evidence="7 9" id="KW-1133">Transmembrane helix</keyword>
<dbReference type="PANTHER" id="PTHR32243">
    <property type="entry name" value="MALTOSE TRANSPORT SYSTEM PERMEASE-RELATED"/>
    <property type="match status" value="1"/>
</dbReference>
<evidence type="ECO:0000313" key="12">
    <source>
        <dbReference type="Proteomes" id="UP000188603"/>
    </source>
</evidence>
<organism evidence="11 12">
    <name type="scientific">Novibacillus thermophilus</name>
    <dbReference type="NCBI Taxonomy" id="1471761"/>
    <lineage>
        <taxon>Bacteria</taxon>
        <taxon>Bacillati</taxon>
        <taxon>Bacillota</taxon>
        <taxon>Bacilli</taxon>
        <taxon>Bacillales</taxon>
        <taxon>Thermoactinomycetaceae</taxon>
        <taxon>Novibacillus</taxon>
    </lineage>
</organism>
<name>A0A1U9KAG0_9BACL</name>
<reference evidence="11 12" key="1">
    <citation type="journal article" date="2015" name="Int. J. Syst. Evol. Microbiol.">
        <title>Novibacillus thermophilus gen. nov., sp. nov., a Gram-staining-negative and moderately thermophilic member of the family Thermoactinomycetaceae.</title>
        <authorList>
            <person name="Yang G."/>
            <person name="Chen J."/>
            <person name="Zhou S."/>
        </authorList>
    </citation>
    <scope>NUCLEOTIDE SEQUENCE [LARGE SCALE GENOMIC DNA]</scope>
    <source>
        <strain evidence="11 12">SG-1</strain>
    </source>
</reference>
<evidence type="ECO:0000256" key="9">
    <source>
        <dbReference type="RuleBase" id="RU363032"/>
    </source>
</evidence>
<keyword evidence="6 9" id="KW-0812">Transmembrane</keyword>
<evidence type="ECO:0000259" key="10">
    <source>
        <dbReference type="PROSITE" id="PS50928"/>
    </source>
</evidence>
<sequence length="276" mass="31117">MFENTIGFKLVFIFSLVLIGFFVFFPLYWMFNTALKTPEEVFLPTLFPNNPTLSNFTSALTDGLLLNYLKNSLFVAILSSFFATMVSAYAGYSFSKFRYRGRKTFMVSILISQVFPHAVLLLSIYVMMQAFGLLDNYLSLILSFIVFVLPVGTLTMKAYFDQLPDALIESAKIDGANQCRIIHKIIFPISIPGMISTAIYGFVWSWNDLLYSLTLITSPEKRTLAPGLILNYMGEFQQNWGEMMAASIIVSLPVTVMFILLQRFFIQGLTSGAVKG</sequence>
<accession>A0A1U9KAG0</accession>
<evidence type="ECO:0000256" key="5">
    <source>
        <dbReference type="ARBA" id="ARBA00022597"/>
    </source>
</evidence>